<evidence type="ECO:0000256" key="8">
    <source>
        <dbReference type="SAM" id="MobiDB-lite"/>
    </source>
</evidence>
<organism evidence="12 14">
    <name type="scientific">Aeromonas taiwanensis</name>
    <dbReference type="NCBI Taxonomy" id="633417"/>
    <lineage>
        <taxon>Bacteria</taxon>
        <taxon>Pseudomonadati</taxon>
        <taxon>Pseudomonadota</taxon>
        <taxon>Gammaproteobacteria</taxon>
        <taxon>Aeromonadales</taxon>
        <taxon>Aeromonadaceae</taxon>
        <taxon>Aeromonas</taxon>
    </lineage>
</organism>
<keyword evidence="4" id="KW-0864">Zinc transport</keyword>
<evidence type="ECO:0000256" key="3">
    <source>
        <dbReference type="ARBA" id="ARBA00022692"/>
    </source>
</evidence>
<comment type="subcellular location">
    <subcellularLocation>
        <location evidence="1">Membrane</location>
        <topology evidence="1">Multi-pass membrane protein</topology>
    </subcellularLocation>
</comment>
<keyword evidence="2" id="KW-0813">Transport</keyword>
<dbReference type="NCBIfam" id="TIGR01297">
    <property type="entry name" value="CDF"/>
    <property type="match status" value="1"/>
</dbReference>
<evidence type="ECO:0000256" key="9">
    <source>
        <dbReference type="SAM" id="Phobius"/>
    </source>
</evidence>
<feature type="transmembrane region" description="Helical" evidence="9">
    <location>
        <begin position="91"/>
        <end position="112"/>
    </location>
</feature>
<comment type="caution">
    <text evidence="12">The sequence shown here is derived from an EMBL/GenBank/DDBJ whole genome shotgun (WGS) entry which is preliminary data.</text>
</comment>
<dbReference type="InterPro" id="IPR027469">
    <property type="entry name" value="Cation_efflux_TMD_sf"/>
</dbReference>
<proteinExistence type="predicted"/>
<protein>
    <submittedName>
        <fullName evidence="12">Cation transporter</fullName>
    </submittedName>
</protein>
<name>A0A5F0K5S8_9GAMM</name>
<dbReference type="Pfam" id="PF01545">
    <property type="entry name" value="Cation_efflux"/>
    <property type="match status" value="1"/>
</dbReference>
<feature type="transmembrane region" description="Helical" evidence="9">
    <location>
        <begin position="58"/>
        <end position="79"/>
    </location>
</feature>
<keyword evidence="6" id="KW-0406">Ion transport</keyword>
<accession>A0A5F0K5S8</accession>
<evidence type="ECO:0000256" key="7">
    <source>
        <dbReference type="ARBA" id="ARBA00023136"/>
    </source>
</evidence>
<dbReference type="AlphaFoldDB" id="A0A5F0K5S8"/>
<evidence type="ECO:0000313" key="11">
    <source>
        <dbReference type="EMBL" id="TFF71703.1"/>
    </source>
</evidence>
<feature type="transmembrane region" description="Helical" evidence="9">
    <location>
        <begin position="221"/>
        <end position="238"/>
    </location>
</feature>
<evidence type="ECO:0000256" key="6">
    <source>
        <dbReference type="ARBA" id="ARBA00023065"/>
    </source>
</evidence>
<dbReference type="Proteomes" id="UP000297914">
    <property type="component" value="Unassembled WGS sequence"/>
</dbReference>
<feature type="transmembrane region" description="Helical" evidence="9">
    <location>
        <begin position="124"/>
        <end position="147"/>
    </location>
</feature>
<dbReference type="Gene3D" id="1.20.1510.10">
    <property type="entry name" value="Cation efflux protein transmembrane domain"/>
    <property type="match status" value="1"/>
</dbReference>
<dbReference type="PANTHER" id="PTHR45755">
    <property type="match status" value="1"/>
</dbReference>
<dbReference type="GO" id="GO:0016020">
    <property type="term" value="C:membrane"/>
    <property type="evidence" value="ECO:0007669"/>
    <property type="project" value="UniProtKB-SubCell"/>
</dbReference>
<keyword evidence="4" id="KW-0862">Zinc</keyword>
<dbReference type="GO" id="GO:0006882">
    <property type="term" value="P:intracellular zinc ion homeostasis"/>
    <property type="evidence" value="ECO:0007669"/>
    <property type="project" value="InterPro"/>
</dbReference>
<dbReference type="Proteomes" id="UP000297720">
    <property type="component" value="Unassembled WGS sequence"/>
</dbReference>
<dbReference type="InterPro" id="IPR045316">
    <property type="entry name" value="Msc2-like"/>
</dbReference>
<dbReference type="RefSeq" id="WP_134697090.1">
    <property type="nucleotide sequence ID" value="NZ_QORJ01000052.1"/>
</dbReference>
<feature type="transmembrane region" description="Helical" evidence="9">
    <location>
        <begin position="27"/>
        <end position="46"/>
    </location>
</feature>
<evidence type="ECO:0000259" key="10">
    <source>
        <dbReference type="Pfam" id="PF01545"/>
    </source>
</evidence>
<keyword evidence="13" id="KW-1185">Reference proteome</keyword>
<dbReference type="InterPro" id="IPR058533">
    <property type="entry name" value="Cation_efflux_TM"/>
</dbReference>
<dbReference type="InterPro" id="IPR002524">
    <property type="entry name" value="Cation_efflux"/>
</dbReference>
<gene>
    <name evidence="11" type="ORF">DRM93_19605</name>
    <name evidence="12" type="ORF">DRM94_19605</name>
</gene>
<dbReference type="NCBIfam" id="NF033827">
    <property type="entry name" value="CDF_efflux_DmeF"/>
    <property type="match status" value="1"/>
</dbReference>
<feature type="region of interest" description="Disordered" evidence="8">
    <location>
        <begin position="156"/>
        <end position="180"/>
    </location>
</feature>
<dbReference type="EMBL" id="QORK01000056">
    <property type="protein sequence ID" value="TFF74706.1"/>
    <property type="molecule type" value="Genomic_DNA"/>
</dbReference>
<evidence type="ECO:0000313" key="13">
    <source>
        <dbReference type="Proteomes" id="UP000297720"/>
    </source>
</evidence>
<dbReference type="GO" id="GO:0005385">
    <property type="term" value="F:zinc ion transmembrane transporter activity"/>
    <property type="evidence" value="ECO:0007669"/>
    <property type="project" value="InterPro"/>
</dbReference>
<sequence length="320" mass="35065">MSSPVSSHCHQPVVHEGNPLAEQKTRWAVLLTVVMMVAEIGGGWFYNSMALLADGWHMSSHALALGLSVLAYRAARHFARDHRFSFGTWKIEVLGGFSSALLLVGVAGVMLFESLARLLDPSPIHYQQAIGIALLGLLVNLACAWLLKDDHGHHHGHDHGHGHHHDHHDDHHHDHDHHHGHQDLNLRAAYLHVLADAATSVLAILALVGGMLWGADWLDPLMGIVGAALVAVWAVGLLRDTGRVLLDAEMDAPLVDEIRDVIAELPDAEIRDLHVWRVGQVQYAAVLSLQMGTPLPARAIRDRLAIHEELVHLTIEIAEA</sequence>
<evidence type="ECO:0000256" key="5">
    <source>
        <dbReference type="ARBA" id="ARBA00022989"/>
    </source>
</evidence>
<dbReference type="OrthoDB" id="271709at2"/>
<keyword evidence="3 9" id="KW-0812">Transmembrane</keyword>
<keyword evidence="7 9" id="KW-0472">Membrane</keyword>
<reference evidence="12 14" key="1">
    <citation type="submission" date="2018-06" db="EMBL/GenBank/DDBJ databases">
        <title>Occurrence of a novel blaKPC-2- and qnrS2- harbouring IncP6 plasmid from Aeromonas taiwanensis isolates recovered from the river sediments.</title>
        <authorList>
            <person name="Zheng B."/>
            <person name="Yu X."/>
            <person name="Xiao Y."/>
        </authorList>
    </citation>
    <scope>NUCLEOTIDE SEQUENCE [LARGE SCALE GENOMIC DNA]</scope>
    <source>
        <strain evidence="11 13">1713</strain>
        <strain evidence="12 14">198</strain>
    </source>
</reference>
<evidence type="ECO:0000256" key="2">
    <source>
        <dbReference type="ARBA" id="ARBA00022448"/>
    </source>
</evidence>
<evidence type="ECO:0000256" key="4">
    <source>
        <dbReference type="ARBA" id="ARBA00022906"/>
    </source>
</evidence>
<feature type="domain" description="Cation efflux protein transmembrane" evidence="10">
    <location>
        <begin position="28"/>
        <end position="246"/>
    </location>
</feature>
<feature type="transmembrane region" description="Helical" evidence="9">
    <location>
        <begin position="189"/>
        <end position="215"/>
    </location>
</feature>
<evidence type="ECO:0000256" key="1">
    <source>
        <dbReference type="ARBA" id="ARBA00004141"/>
    </source>
</evidence>
<keyword evidence="5 9" id="KW-1133">Transmembrane helix</keyword>
<dbReference type="PANTHER" id="PTHR45755:SF4">
    <property type="entry name" value="ZINC TRANSPORTER 7"/>
    <property type="match status" value="1"/>
</dbReference>
<dbReference type="SUPFAM" id="SSF161111">
    <property type="entry name" value="Cation efflux protein transmembrane domain-like"/>
    <property type="match status" value="1"/>
</dbReference>
<dbReference type="EMBL" id="QORL01000056">
    <property type="protein sequence ID" value="TFF71703.1"/>
    <property type="molecule type" value="Genomic_DNA"/>
</dbReference>
<feature type="compositionally biased region" description="Basic residues" evidence="8">
    <location>
        <begin position="156"/>
        <end position="166"/>
    </location>
</feature>
<evidence type="ECO:0000313" key="12">
    <source>
        <dbReference type="EMBL" id="TFF74706.1"/>
    </source>
</evidence>
<evidence type="ECO:0000313" key="14">
    <source>
        <dbReference type="Proteomes" id="UP000297914"/>
    </source>
</evidence>